<feature type="short sequence motif" description="DGA/G" evidence="4">
    <location>
        <begin position="211"/>
        <end position="213"/>
    </location>
</feature>
<evidence type="ECO:0000256" key="3">
    <source>
        <dbReference type="ARBA" id="ARBA00023098"/>
    </source>
</evidence>
<dbReference type="Proteomes" id="UP000055035">
    <property type="component" value="Unassembled WGS sequence"/>
</dbReference>
<feature type="active site" description="Proton acceptor" evidence="4">
    <location>
        <position position="211"/>
    </location>
</feature>
<dbReference type="RefSeq" id="WP_058470850.1">
    <property type="nucleotide sequence ID" value="NZ_CAAAIC010000003.1"/>
</dbReference>
<feature type="active site" description="Nucleophile" evidence="4">
    <location>
        <position position="49"/>
    </location>
</feature>
<comment type="caution">
    <text evidence="6">The sequence shown here is derived from an EMBL/GenBank/DDBJ whole genome shotgun (WGS) entry which is preliminary data.</text>
</comment>
<proteinExistence type="predicted"/>
<evidence type="ECO:0000256" key="2">
    <source>
        <dbReference type="ARBA" id="ARBA00022963"/>
    </source>
</evidence>
<organism evidence="6 7">
    <name type="scientific">Legionella jordanis</name>
    <dbReference type="NCBI Taxonomy" id="456"/>
    <lineage>
        <taxon>Bacteria</taxon>
        <taxon>Pseudomonadati</taxon>
        <taxon>Pseudomonadota</taxon>
        <taxon>Gammaproteobacteria</taxon>
        <taxon>Legionellales</taxon>
        <taxon>Legionellaceae</taxon>
        <taxon>Legionella</taxon>
    </lineage>
</organism>
<evidence type="ECO:0000256" key="1">
    <source>
        <dbReference type="ARBA" id="ARBA00022801"/>
    </source>
</evidence>
<evidence type="ECO:0000313" key="6">
    <source>
        <dbReference type="EMBL" id="KTD17051.1"/>
    </source>
</evidence>
<dbReference type="PATRIC" id="fig|456.5.peg.1452"/>
<keyword evidence="7" id="KW-1185">Reference proteome</keyword>
<dbReference type="PANTHER" id="PTHR14226:SF57">
    <property type="entry name" value="BLR7027 PROTEIN"/>
    <property type="match status" value="1"/>
</dbReference>
<dbReference type="InterPro" id="IPR016035">
    <property type="entry name" value="Acyl_Trfase/lysoPLipase"/>
</dbReference>
<keyword evidence="2 4" id="KW-0442">Lipid degradation</keyword>
<dbReference type="GO" id="GO:0016787">
    <property type="term" value="F:hydrolase activity"/>
    <property type="evidence" value="ECO:0007669"/>
    <property type="project" value="UniProtKB-UniRule"/>
</dbReference>
<feature type="domain" description="PNPLA" evidence="5">
    <location>
        <begin position="16"/>
        <end position="224"/>
    </location>
</feature>
<reference evidence="6 7" key="1">
    <citation type="submission" date="2015-11" db="EMBL/GenBank/DDBJ databases">
        <title>Genomic analysis of 38 Legionella species identifies large and diverse effector repertoires.</title>
        <authorList>
            <person name="Burstein D."/>
            <person name="Amaro F."/>
            <person name="Zusman T."/>
            <person name="Lifshitz Z."/>
            <person name="Cohen O."/>
            <person name="Gilbert J.A."/>
            <person name="Pupko T."/>
            <person name="Shuman H.A."/>
            <person name="Segal G."/>
        </authorList>
    </citation>
    <scope>NUCLEOTIDE SEQUENCE [LARGE SCALE GENOMIC DNA]</scope>
    <source>
        <strain evidence="6 7">BL-540</strain>
    </source>
</reference>
<feature type="short sequence motif" description="GXGXXG" evidence="4">
    <location>
        <begin position="20"/>
        <end position="25"/>
    </location>
</feature>
<dbReference type="Pfam" id="PF12536">
    <property type="entry name" value="DUF3734"/>
    <property type="match status" value="1"/>
</dbReference>
<name>A0A0W0VA80_9GAMM</name>
<gene>
    <name evidence="6" type="ORF">Ljor_1357</name>
</gene>
<dbReference type="InterPro" id="IPR021095">
    <property type="entry name" value="DUF3734"/>
</dbReference>
<accession>A0A0W0VA80</accession>
<dbReference type="EMBL" id="LNYJ01000011">
    <property type="protein sequence ID" value="KTD17051.1"/>
    <property type="molecule type" value="Genomic_DNA"/>
</dbReference>
<keyword evidence="3 4" id="KW-0443">Lipid metabolism</keyword>
<dbReference type="InterPro" id="IPR002641">
    <property type="entry name" value="PNPLA_dom"/>
</dbReference>
<dbReference type="GO" id="GO:0016042">
    <property type="term" value="P:lipid catabolic process"/>
    <property type="evidence" value="ECO:0007669"/>
    <property type="project" value="UniProtKB-UniRule"/>
</dbReference>
<evidence type="ECO:0000259" key="5">
    <source>
        <dbReference type="PROSITE" id="PS51635"/>
    </source>
</evidence>
<dbReference type="Gene3D" id="3.40.1090.10">
    <property type="entry name" value="Cytosolic phospholipase A2 catalytic domain"/>
    <property type="match status" value="2"/>
</dbReference>
<evidence type="ECO:0000313" key="7">
    <source>
        <dbReference type="Proteomes" id="UP000055035"/>
    </source>
</evidence>
<keyword evidence="1 4" id="KW-0378">Hydrolase</keyword>
<dbReference type="OrthoDB" id="9807112at2"/>
<dbReference type="Pfam" id="PF01734">
    <property type="entry name" value="Patatin"/>
    <property type="match status" value="1"/>
</dbReference>
<evidence type="ECO:0000256" key="4">
    <source>
        <dbReference type="PROSITE-ProRule" id="PRU01161"/>
    </source>
</evidence>
<dbReference type="AlphaFoldDB" id="A0A0W0VA80"/>
<protein>
    <submittedName>
        <fullName evidence="6">Patatin-like phospholipase</fullName>
    </submittedName>
</protein>
<dbReference type="SUPFAM" id="SSF52151">
    <property type="entry name" value="FabD/lysophospholipase-like"/>
    <property type="match status" value="1"/>
</dbReference>
<feature type="short sequence motif" description="GXSXG" evidence="4">
    <location>
        <begin position="47"/>
        <end position="51"/>
    </location>
</feature>
<dbReference type="CDD" id="cd07209">
    <property type="entry name" value="Pat_hypo_Ecoli_Z1214_like"/>
    <property type="match status" value="1"/>
</dbReference>
<dbReference type="InterPro" id="IPR050301">
    <property type="entry name" value="NTE"/>
</dbReference>
<sequence>MSKGKSSPPVWNRVAFLFQGGGALGAFQVGVYEALHEAGYQLDWVSGISIGAIHAAIVAGNKPEHRVDKLKEFWQIIASPAYFSWWDQYLENMGLRRLYNQMHAQTTLLFGQPGFFKPRLVNPHFLSQSTPDEISFYDTAILRETLEHLIDFNILNNGKTRLTLPAVRVDNGEQVLFDSKNQIIYPEHIMASGALPPGFPAVRIDGVLYWDGGLVNNTPIEVILNDLPRVSTLCFMIQLFDPEGKEPATLDEVLLKQKDLTYASNYKRAIKSFCEAHDLRHAITELYDLLPEAMKKEPKVQEIRAMGCRTVMVMVRFHRHAIESDLSSKDYAFSSLAISEGIRMGYQQASDALKDSVWLQPVDPHVGAVLYDMAPHEEPEKTTFVHGKKKKEVAKD</sequence>
<dbReference type="PANTHER" id="PTHR14226">
    <property type="entry name" value="NEUROPATHY TARGET ESTERASE/SWISS CHEESE D.MELANOGASTER"/>
    <property type="match status" value="1"/>
</dbReference>
<dbReference type="PROSITE" id="PS51635">
    <property type="entry name" value="PNPLA"/>
    <property type="match status" value="1"/>
</dbReference>
<dbReference type="STRING" id="456.Ljor_1357"/>